<evidence type="ECO:0000313" key="3">
    <source>
        <dbReference type="Proteomes" id="UP000192247"/>
    </source>
</evidence>
<dbReference type="InParanoid" id="A0A1V9XX29"/>
<dbReference type="AlphaFoldDB" id="A0A1V9XX29"/>
<evidence type="ECO:0000313" key="2">
    <source>
        <dbReference type="EMBL" id="OQR77928.1"/>
    </source>
</evidence>
<protein>
    <submittedName>
        <fullName evidence="2">Uncharacterized protein</fullName>
    </submittedName>
</protein>
<dbReference type="EMBL" id="MNPL01002855">
    <property type="protein sequence ID" value="OQR77928.1"/>
    <property type="molecule type" value="Genomic_DNA"/>
</dbReference>
<name>A0A1V9XX29_9ACAR</name>
<keyword evidence="3" id="KW-1185">Reference proteome</keyword>
<keyword evidence="1" id="KW-0732">Signal</keyword>
<organism evidence="2 3">
    <name type="scientific">Tropilaelaps mercedesae</name>
    <dbReference type="NCBI Taxonomy" id="418985"/>
    <lineage>
        <taxon>Eukaryota</taxon>
        <taxon>Metazoa</taxon>
        <taxon>Ecdysozoa</taxon>
        <taxon>Arthropoda</taxon>
        <taxon>Chelicerata</taxon>
        <taxon>Arachnida</taxon>
        <taxon>Acari</taxon>
        <taxon>Parasitiformes</taxon>
        <taxon>Mesostigmata</taxon>
        <taxon>Gamasina</taxon>
        <taxon>Dermanyssoidea</taxon>
        <taxon>Laelapidae</taxon>
        <taxon>Tropilaelaps</taxon>
    </lineage>
</organism>
<proteinExistence type="predicted"/>
<sequence length="134" mass="14454">MRLWLTFGLGVAVVHVALGFVNVSATALWEKIVKAAKDAGASAEQLSNGLTEAVGSLGHGVITVVDASQCPKMDQPKPPVPQQREVIALTRFADGRPGNALNNRYGKCCLSWEQFDYVKRATGKVYSQWPLARG</sequence>
<reference evidence="2 3" key="1">
    <citation type="journal article" date="2017" name="Gigascience">
        <title>Draft genome of the honey bee ectoparasitic mite, Tropilaelaps mercedesae, is shaped by the parasitic life history.</title>
        <authorList>
            <person name="Dong X."/>
            <person name="Armstrong S.D."/>
            <person name="Xia D."/>
            <person name="Makepeace B.L."/>
            <person name="Darby A.C."/>
            <person name="Kadowaki T."/>
        </authorList>
    </citation>
    <scope>NUCLEOTIDE SEQUENCE [LARGE SCALE GENOMIC DNA]</scope>
    <source>
        <strain evidence="2">Wuxi-XJTLU</strain>
    </source>
</reference>
<gene>
    <name evidence="2" type="ORF">BIW11_06747</name>
</gene>
<dbReference type="Proteomes" id="UP000192247">
    <property type="component" value="Unassembled WGS sequence"/>
</dbReference>
<accession>A0A1V9XX29</accession>
<feature type="chain" id="PRO_5010743561" evidence="1">
    <location>
        <begin position="20"/>
        <end position="134"/>
    </location>
</feature>
<feature type="signal peptide" evidence="1">
    <location>
        <begin position="1"/>
        <end position="19"/>
    </location>
</feature>
<evidence type="ECO:0000256" key="1">
    <source>
        <dbReference type="SAM" id="SignalP"/>
    </source>
</evidence>
<comment type="caution">
    <text evidence="2">The sequence shown here is derived from an EMBL/GenBank/DDBJ whole genome shotgun (WGS) entry which is preliminary data.</text>
</comment>